<comment type="subunit">
    <text evidence="5">Homohexamer.</text>
</comment>
<proteinExistence type="inferred from homology"/>
<keyword evidence="4 5" id="KW-0460">Magnesium</keyword>
<feature type="signal peptide" evidence="6">
    <location>
        <begin position="1"/>
        <end position="22"/>
    </location>
</feature>
<reference evidence="7 8" key="1">
    <citation type="submission" date="2015-05" db="EMBL/GenBank/DDBJ databases">
        <title>Draft genome sequence of Lampropedia sp. CT6, isolated from the microbial mat of a hot water spring, located at Manikaran, India.</title>
        <authorList>
            <person name="Tripathi C."/>
            <person name="Rani P."/>
            <person name="Mahato N.K."/>
            <person name="Lal R."/>
        </authorList>
    </citation>
    <scope>NUCLEOTIDE SEQUENCE [LARGE SCALE GENOMIC DNA]</scope>
    <source>
        <strain evidence="7 8">CT6</strain>
    </source>
</reference>
<comment type="cofactor">
    <cofactor evidence="1 5">
        <name>Mg(2+)</name>
        <dbReference type="ChEBI" id="CHEBI:18420"/>
    </cofactor>
</comment>
<feature type="binding site" evidence="5">
    <location>
        <position position="92"/>
    </location>
    <ligand>
        <name>Mg(2+)</name>
        <dbReference type="ChEBI" id="CHEBI:18420"/>
        <label>1</label>
    </ligand>
</feature>
<dbReference type="PANTHER" id="PTHR10286">
    <property type="entry name" value="INORGANIC PYROPHOSPHATASE"/>
    <property type="match status" value="1"/>
</dbReference>
<dbReference type="Proteomes" id="UP000050580">
    <property type="component" value="Unassembled WGS sequence"/>
</dbReference>
<feature type="chain" id="PRO_5006713020" description="Inorganic pyrophosphatase" evidence="6">
    <location>
        <begin position="23"/>
        <end position="207"/>
    </location>
</feature>
<dbReference type="PROSITE" id="PS00387">
    <property type="entry name" value="PPASE"/>
    <property type="match status" value="1"/>
</dbReference>
<dbReference type="RefSeq" id="WP_046742225.1">
    <property type="nucleotide sequence ID" value="NZ_LBNQ01000032.1"/>
</dbReference>
<gene>
    <name evidence="5" type="primary">ppa</name>
    <name evidence="7" type="ORF">AAV94_10265</name>
</gene>
<feature type="binding site" evidence="5">
    <location>
        <position position="129"/>
    </location>
    <ligand>
        <name>Mg(2+)</name>
        <dbReference type="ChEBI" id="CHEBI:18420"/>
        <label>1</label>
    </ligand>
</feature>
<dbReference type="STRING" id="1610491.AAV94_10265"/>
<dbReference type="InterPro" id="IPR036649">
    <property type="entry name" value="Pyrophosphatase_sf"/>
</dbReference>
<dbReference type="CDD" id="cd00412">
    <property type="entry name" value="pyrophosphatase"/>
    <property type="match status" value="1"/>
</dbReference>
<feature type="binding site" evidence="5">
    <location>
        <position position="70"/>
    </location>
    <ligand>
        <name>substrate</name>
    </ligand>
</feature>
<keyword evidence="2 5" id="KW-0479">Metal-binding</keyword>
<comment type="subcellular location">
    <subcellularLocation>
        <location evidence="5">Cytoplasm</location>
    </subcellularLocation>
</comment>
<evidence type="ECO:0000313" key="7">
    <source>
        <dbReference type="EMBL" id="KKW67531.1"/>
    </source>
</evidence>
<evidence type="ECO:0000256" key="2">
    <source>
        <dbReference type="ARBA" id="ARBA00022723"/>
    </source>
</evidence>
<name>A0A0U1PYI4_9BURK</name>
<keyword evidence="3 5" id="KW-0378">Hydrolase</keyword>
<dbReference type="EMBL" id="LBNQ01000032">
    <property type="protein sequence ID" value="KKW67531.1"/>
    <property type="molecule type" value="Genomic_DNA"/>
</dbReference>
<dbReference type="GO" id="GO:0000287">
    <property type="term" value="F:magnesium ion binding"/>
    <property type="evidence" value="ECO:0007669"/>
    <property type="project" value="UniProtKB-UniRule"/>
</dbReference>
<keyword evidence="6" id="KW-0732">Signal</keyword>
<evidence type="ECO:0000256" key="3">
    <source>
        <dbReference type="ARBA" id="ARBA00022801"/>
    </source>
</evidence>
<dbReference type="SUPFAM" id="SSF50324">
    <property type="entry name" value="Inorganic pyrophosphatase"/>
    <property type="match status" value="1"/>
</dbReference>
<dbReference type="GO" id="GO:0005737">
    <property type="term" value="C:cytoplasm"/>
    <property type="evidence" value="ECO:0007669"/>
    <property type="project" value="UniProtKB-SubCell"/>
</dbReference>
<comment type="catalytic activity">
    <reaction evidence="5">
        <text>diphosphate + H2O = 2 phosphate + H(+)</text>
        <dbReference type="Rhea" id="RHEA:24576"/>
        <dbReference type="ChEBI" id="CHEBI:15377"/>
        <dbReference type="ChEBI" id="CHEBI:15378"/>
        <dbReference type="ChEBI" id="CHEBI:33019"/>
        <dbReference type="ChEBI" id="CHEBI:43474"/>
        <dbReference type="EC" id="3.6.1.1"/>
    </reaction>
</comment>
<evidence type="ECO:0000256" key="4">
    <source>
        <dbReference type="ARBA" id="ARBA00022842"/>
    </source>
</evidence>
<evidence type="ECO:0000256" key="6">
    <source>
        <dbReference type="SAM" id="SignalP"/>
    </source>
</evidence>
<dbReference type="Gene3D" id="3.90.80.10">
    <property type="entry name" value="Inorganic pyrophosphatase"/>
    <property type="match status" value="1"/>
</dbReference>
<feature type="binding site" evidence="5">
    <location>
        <position position="97"/>
    </location>
    <ligand>
        <name>Mg(2+)</name>
        <dbReference type="ChEBI" id="CHEBI:18420"/>
        <label>2</label>
    </ligand>
</feature>
<dbReference type="InterPro" id="IPR008162">
    <property type="entry name" value="Pyrophosphatase"/>
</dbReference>
<accession>A0A0U1PYI4</accession>
<evidence type="ECO:0000256" key="5">
    <source>
        <dbReference type="HAMAP-Rule" id="MF_00209"/>
    </source>
</evidence>
<comment type="similarity">
    <text evidence="5">Belongs to the PPase family.</text>
</comment>
<dbReference type="Pfam" id="PF00719">
    <property type="entry name" value="Pyrophosphatase"/>
    <property type="match status" value="1"/>
</dbReference>
<dbReference type="GO" id="GO:0006796">
    <property type="term" value="P:phosphate-containing compound metabolic process"/>
    <property type="evidence" value="ECO:0007669"/>
    <property type="project" value="InterPro"/>
</dbReference>
<dbReference type="AlphaFoldDB" id="A0A0U1PYI4"/>
<dbReference type="PATRIC" id="fig|1610491.3.peg.2183"/>
<feature type="binding site" evidence="5">
    <location>
        <position position="56"/>
    </location>
    <ligand>
        <name>substrate</name>
    </ligand>
</feature>
<protein>
    <recommendedName>
        <fullName evidence="5">Inorganic pyrophosphatase</fullName>
        <ecNumber evidence="5">3.6.1.1</ecNumber>
    </recommendedName>
    <alternativeName>
        <fullName evidence="5">Pyrophosphate phospho-hydrolase</fullName>
        <shortName evidence="5">PPase</shortName>
    </alternativeName>
</protein>
<dbReference type="HAMAP" id="MF_00209">
    <property type="entry name" value="Inorganic_PPase"/>
    <property type="match status" value="1"/>
</dbReference>
<dbReference type="EC" id="3.6.1.1" evidence="5"/>
<organism evidence="7 8">
    <name type="scientific">Lampropedia cohaerens</name>
    <dbReference type="NCBI Taxonomy" id="1610491"/>
    <lineage>
        <taxon>Bacteria</taxon>
        <taxon>Pseudomonadati</taxon>
        <taxon>Pseudomonadota</taxon>
        <taxon>Betaproteobacteria</taxon>
        <taxon>Burkholderiales</taxon>
        <taxon>Comamonadaceae</taxon>
        <taxon>Lampropedia</taxon>
    </lineage>
</organism>
<evidence type="ECO:0000313" key="8">
    <source>
        <dbReference type="Proteomes" id="UP000050580"/>
    </source>
</evidence>
<evidence type="ECO:0000256" key="1">
    <source>
        <dbReference type="ARBA" id="ARBA00001946"/>
    </source>
</evidence>
<comment type="caution">
    <text evidence="7">The sequence shown here is derived from an EMBL/GenBank/DDBJ whole genome shotgun (WGS) entry which is preliminary data.</text>
</comment>
<keyword evidence="8" id="KW-1185">Reference proteome</keyword>
<keyword evidence="5" id="KW-0963">Cytoplasm</keyword>
<dbReference type="GO" id="GO:0004427">
    <property type="term" value="F:inorganic diphosphate phosphatase activity"/>
    <property type="evidence" value="ECO:0007669"/>
    <property type="project" value="UniProtKB-UniRule"/>
</dbReference>
<comment type="function">
    <text evidence="5">Catalyzes the hydrolysis of inorganic pyrophosphate (PPi) forming two phosphate ions.</text>
</comment>
<dbReference type="OrthoDB" id="5187599at2"/>
<feature type="binding site" evidence="5">
    <location>
        <position position="82"/>
    </location>
    <ligand>
        <name>substrate</name>
    </ligand>
</feature>
<feature type="binding site" evidence="5">
    <location>
        <position position="97"/>
    </location>
    <ligand>
        <name>Mg(2+)</name>
        <dbReference type="ChEBI" id="CHEBI:18420"/>
        <label>1</label>
    </ligand>
</feature>
<feature type="binding site" evidence="5">
    <location>
        <position position="168"/>
    </location>
    <ligand>
        <name>substrate</name>
    </ligand>
</feature>
<sequence length="207" mass="22590">MKRPIAAIAAAILTLGSAAALAEPGSISHPFHVSQPENAPAEVLMAVEIPAGSYTKYEIDEKTGLVFVDRFQSMPVIYPANYGSLSSTLGGDNDPLDGLVFTREPLHPGVMIKFRPIGYLKMIDGGKADEKIIGVPTSDVDPTYDAIQDISDLPVVERERIEAYFRVYKQLPAGRKEVQLNGYGNAQEAREMVRQAITAYQQRAARP</sequence>